<feature type="compositionally biased region" description="Polar residues" evidence="1">
    <location>
        <begin position="763"/>
        <end position="778"/>
    </location>
</feature>
<name>A0A8S2ETE8_9BILA</name>
<sequence>QHSNLLQNKIEVTETTTDENDDLLVDQLRDDQEIHNDEEESDDDKNELSPTDVYYDDSNEENDLSNGTLPIFESSKQYSMDDFQKQFTRFLLELREEHLLPLGIIRLISDNVVYLLDIIFNLITQKAEKVVNQSINNERTTTGTTVEHDDMILRVLDNVRDTVECTTKSEYHFHKLCVKFFNYLSPKEILLTPVQSEAPTEAKVKQDYAYYIPLQQSLYRILSKEEMVPLLIHNIRQQKEKVIKDDDLMFSFRDGKFGENINDNCFLLQLYTDSVGLTNPIGPQKDKHKLTFFYYLLEDIPDIFRSLLQCITLLAVVNTNYLQDKERSERFYKPIIEDLNRLQANGLMIDAFDSQILFKFTSISADNLAAHNIGNFQQSFSSGYFCRRCLISYKLRTVPLTDLSFLPRNESQHNHFLEAFAIYLVLREMVEIVLALPIRKNWLSYLKTLEIRFQCLLSALLPDKMSPKVHFCCEYSGIIRNFGPPVRYWYPDKNDYTNVTRAILNHLKLPITNDNMVIIQSDMNSEDIQKNIESITNELKKDETDWESVLIAWETTLKERRIFIVRNKIGDVLELYSGYKHKELIYHEVKLICGLDVLEKTRECIDLMYNKMSSNEKQLFVTDPLPFRVIKLLCKRLNESWKHILIRDDKPVSPNPSIQYTDEEINIILDWNCVVSTKDVEEAIVLWVSLFKIFEIKFGPHTTTIRLLYSIIFDDKGTASNSTRKLLNEWDIKITSKVPQIKATGQEQQKTEESSPAKIVKSPLSSSGYSINCSSTNYQKEKQSTVTDENKSKRKADNIDSVQDVEKIDL</sequence>
<feature type="compositionally biased region" description="Acidic residues" evidence="1">
    <location>
        <begin position="54"/>
        <end position="63"/>
    </location>
</feature>
<dbReference type="AlphaFoldDB" id="A0A8S2ETE8"/>
<feature type="compositionally biased region" description="Acidic residues" evidence="1">
    <location>
        <begin position="36"/>
        <end position="45"/>
    </location>
</feature>
<proteinExistence type="predicted"/>
<feature type="non-terminal residue" evidence="2">
    <location>
        <position position="1"/>
    </location>
</feature>
<dbReference type="Proteomes" id="UP000682733">
    <property type="component" value="Unassembled WGS sequence"/>
</dbReference>
<comment type="caution">
    <text evidence="2">The sequence shown here is derived from an EMBL/GenBank/DDBJ whole genome shotgun (WGS) entry which is preliminary data.</text>
</comment>
<feature type="region of interest" description="Disordered" evidence="1">
    <location>
        <begin position="741"/>
        <end position="810"/>
    </location>
</feature>
<feature type="compositionally biased region" description="Basic and acidic residues" evidence="1">
    <location>
        <begin position="779"/>
        <end position="810"/>
    </location>
</feature>
<protein>
    <submittedName>
        <fullName evidence="2">Uncharacterized protein</fullName>
    </submittedName>
</protein>
<evidence type="ECO:0000313" key="4">
    <source>
        <dbReference type="Proteomes" id="UP000677228"/>
    </source>
</evidence>
<feature type="region of interest" description="Disordered" evidence="1">
    <location>
        <begin position="1"/>
        <end position="66"/>
    </location>
</feature>
<evidence type="ECO:0000256" key="1">
    <source>
        <dbReference type="SAM" id="MobiDB-lite"/>
    </source>
</evidence>
<dbReference type="Proteomes" id="UP000677228">
    <property type="component" value="Unassembled WGS sequence"/>
</dbReference>
<reference evidence="2" key="1">
    <citation type="submission" date="2021-02" db="EMBL/GenBank/DDBJ databases">
        <authorList>
            <person name="Nowell W R."/>
        </authorList>
    </citation>
    <scope>NUCLEOTIDE SEQUENCE</scope>
</reference>
<accession>A0A8S2ETE8</accession>
<evidence type="ECO:0000313" key="2">
    <source>
        <dbReference type="EMBL" id="CAF1304849.1"/>
    </source>
</evidence>
<evidence type="ECO:0000313" key="3">
    <source>
        <dbReference type="EMBL" id="CAF4111786.1"/>
    </source>
</evidence>
<dbReference type="EMBL" id="CAJOBA010041319">
    <property type="protein sequence ID" value="CAF4111786.1"/>
    <property type="molecule type" value="Genomic_DNA"/>
</dbReference>
<organism evidence="2 4">
    <name type="scientific">Didymodactylos carnosus</name>
    <dbReference type="NCBI Taxonomy" id="1234261"/>
    <lineage>
        <taxon>Eukaryota</taxon>
        <taxon>Metazoa</taxon>
        <taxon>Spiralia</taxon>
        <taxon>Gnathifera</taxon>
        <taxon>Rotifera</taxon>
        <taxon>Eurotatoria</taxon>
        <taxon>Bdelloidea</taxon>
        <taxon>Philodinida</taxon>
        <taxon>Philodinidae</taxon>
        <taxon>Didymodactylos</taxon>
    </lineage>
</organism>
<gene>
    <name evidence="2" type="ORF">OVA965_LOCUS28711</name>
    <name evidence="3" type="ORF">TMI583_LOCUS29469</name>
</gene>
<dbReference type="EMBL" id="CAJNOK010019737">
    <property type="protein sequence ID" value="CAF1304849.1"/>
    <property type="molecule type" value="Genomic_DNA"/>
</dbReference>